<reference evidence="1 2" key="1">
    <citation type="submission" date="2019-03" db="EMBL/GenBank/DDBJ databases">
        <title>Draft Genome Sequence of Duganella callidus sp. nov., a Novel Duganella Species Isolated from Cultivated Soil.</title>
        <authorList>
            <person name="Raths R."/>
            <person name="Peta V."/>
            <person name="Bucking H."/>
        </authorList>
    </citation>
    <scope>NUCLEOTIDE SEQUENCE [LARGE SCALE GENOMIC DNA]</scope>
    <source>
        <strain evidence="1 2">DN04</strain>
    </source>
</reference>
<keyword evidence="2" id="KW-1185">Reference proteome</keyword>
<accession>A0A4Y9S7D9</accession>
<organism evidence="1 2">
    <name type="scientific">Duganella callida</name>
    <dbReference type="NCBI Taxonomy" id="2561932"/>
    <lineage>
        <taxon>Bacteria</taxon>
        <taxon>Pseudomonadati</taxon>
        <taxon>Pseudomonadota</taxon>
        <taxon>Betaproteobacteria</taxon>
        <taxon>Burkholderiales</taxon>
        <taxon>Oxalobacteraceae</taxon>
        <taxon>Telluria group</taxon>
        <taxon>Duganella</taxon>
    </lineage>
</organism>
<name>A0A4Y9S7D9_9BURK</name>
<evidence type="ECO:0000313" key="2">
    <source>
        <dbReference type="Proteomes" id="UP000297729"/>
    </source>
</evidence>
<gene>
    <name evidence="1" type="ORF">E4L98_20635</name>
</gene>
<sequence>MAYYRVSFNRSPQVEETIVLSDGSPFPVWDSMDVVEQVASHLQGPDTPMIQLARPGDMKERARIVMQLLDRFDIFFLQYVIEGTGVRRTVRQSARRCSFRK</sequence>
<dbReference type="RefSeq" id="WP_135203423.1">
    <property type="nucleotide sequence ID" value="NZ_SPVG01000205.1"/>
</dbReference>
<evidence type="ECO:0000313" key="1">
    <source>
        <dbReference type="EMBL" id="TFW17431.1"/>
    </source>
</evidence>
<dbReference type="AlphaFoldDB" id="A0A4Y9S7D9"/>
<comment type="caution">
    <text evidence="1">The sequence shown here is derived from an EMBL/GenBank/DDBJ whole genome shotgun (WGS) entry which is preliminary data.</text>
</comment>
<proteinExistence type="predicted"/>
<protein>
    <submittedName>
        <fullName evidence="1">Uncharacterized protein</fullName>
    </submittedName>
</protein>
<dbReference type="Proteomes" id="UP000297729">
    <property type="component" value="Unassembled WGS sequence"/>
</dbReference>
<dbReference type="EMBL" id="SPVG01000205">
    <property type="protein sequence ID" value="TFW17431.1"/>
    <property type="molecule type" value="Genomic_DNA"/>
</dbReference>